<evidence type="ECO:0000256" key="1">
    <source>
        <dbReference type="SAM" id="MobiDB-lite"/>
    </source>
</evidence>
<gene>
    <name evidence="2" type="ORF">FJV41_38875</name>
</gene>
<reference evidence="2 3" key="1">
    <citation type="submission" date="2019-06" db="EMBL/GenBank/DDBJ databases">
        <authorList>
            <person name="Livingstone P."/>
            <person name="Whitworth D."/>
        </authorList>
    </citation>
    <scope>NUCLEOTIDE SEQUENCE [LARGE SCALE GENOMIC DNA]</scope>
    <source>
        <strain evidence="2 3">AM401</strain>
    </source>
</reference>
<comment type="caution">
    <text evidence="2">The sequence shown here is derived from an EMBL/GenBank/DDBJ whole genome shotgun (WGS) entry which is preliminary data.</text>
</comment>
<proteinExistence type="predicted"/>
<feature type="region of interest" description="Disordered" evidence="1">
    <location>
        <begin position="1"/>
        <end position="20"/>
    </location>
</feature>
<dbReference type="OrthoDB" id="5522767at2"/>
<accession>A0A540WNW1</accession>
<evidence type="ECO:0000313" key="2">
    <source>
        <dbReference type="EMBL" id="TQF10547.1"/>
    </source>
</evidence>
<sequence>MAGNYDFDDDDHKESAPVGKNKEFDCPGCDANNPVPDGFGDGDELRCNYCGCEYSVRISAEGRVKFKEI</sequence>
<dbReference type="EMBL" id="VIFM01000247">
    <property type="protein sequence ID" value="TQF10547.1"/>
    <property type="molecule type" value="Genomic_DNA"/>
</dbReference>
<protein>
    <submittedName>
        <fullName evidence="2">Uncharacterized protein</fullName>
    </submittedName>
</protein>
<evidence type="ECO:0000313" key="3">
    <source>
        <dbReference type="Proteomes" id="UP000315369"/>
    </source>
</evidence>
<dbReference type="RefSeq" id="WP_141647669.1">
    <property type="nucleotide sequence ID" value="NZ_VIFM01000247.1"/>
</dbReference>
<dbReference type="Proteomes" id="UP000315369">
    <property type="component" value="Unassembled WGS sequence"/>
</dbReference>
<dbReference type="AlphaFoldDB" id="A0A540WNW1"/>
<name>A0A540WNW1_9BACT</name>
<organism evidence="2 3">
    <name type="scientific">Myxococcus llanfairpwllgwyngyllgogerychwyrndrobwllllantysiliogogogochensis</name>
    <dbReference type="NCBI Taxonomy" id="2590453"/>
    <lineage>
        <taxon>Bacteria</taxon>
        <taxon>Pseudomonadati</taxon>
        <taxon>Myxococcota</taxon>
        <taxon>Myxococcia</taxon>
        <taxon>Myxococcales</taxon>
        <taxon>Cystobacterineae</taxon>
        <taxon>Myxococcaceae</taxon>
        <taxon>Myxococcus</taxon>
    </lineage>
</organism>
<feature type="compositionally biased region" description="Basic and acidic residues" evidence="1">
    <location>
        <begin position="10"/>
        <end position="20"/>
    </location>
</feature>
<keyword evidence="3" id="KW-1185">Reference proteome</keyword>